<protein>
    <recommendedName>
        <fullName evidence="3">Type I-E CRISPR-associated protein Cse1/CasA</fullName>
    </recommendedName>
</protein>
<name>A0ABP5UCB0_9ACTN</name>
<evidence type="ECO:0008006" key="3">
    <source>
        <dbReference type="Google" id="ProtNLM"/>
    </source>
</evidence>
<accession>A0ABP5UCB0</accession>
<organism evidence="1 2">
    <name type="scientific">Streptomyces cuspidosporus</name>
    <dbReference type="NCBI Taxonomy" id="66882"/>
    <lineage>
        <taxon>Bacteria</taxon>
        <taxon>Bacillati</taxon>
        <taxon>Actinomycetota</taxon>
        <taxon>Actinomycetes</taxon>
        <taxon>Kitasatosporales</taxon>
        <taxon>Streptomycetaceae</taxon>
        <taxon>Streptomyces</taxon>
    </lineage>
</organism>
<evidence type="ECO:0000313" key="1">
    <source>
        <dbReference type="EMBL" id="GAA2374367.1"/>
    </source>
</evidence>
<dbReference type="EMBL" id="BAAASD010000072">
    <property type="protein sequence ID" value="GAA2374367.1"/>
    <property type="molecule type" value="Genomic_DNA"/>
</dbReference>
<dbReference type="Pfam" id="PF09481">
    <property type="entry name" value="CRISPR_Cse1"/>
    <property type="match status" value="1"/>
</dbReference>
<sequence>MPARYDPRSEACLMALTAAARPQVSKISLVQALEDSDMFTAIAGATPGETVAVIEYLLALLYASDHIPRTDTEWREWVLRRESLAPAAAWLRNDADERWNLFDPVHPLGQNIALAPFMAEHGVGPAQIVIEALERQPGGDGRWRSSAPGSGR</sequence>
<reference evidence="2" key="1">
    <citation type="journal article" date="2019" name="Int. J. Syst. Evol. Microbiol.">
        <title>The Global Catalogue of Microorganisms (GCM) 10K type strain sequencing project: providing services to taxonomists for standard genome sequencing and annotation.</title>
        <authorList>
            <consortium name="The Broad Institute Genomics Platform"/>
            <consortium name="The Broad Institute Genome Sequencing Center for Infectious Disease"/>
            <person name="Wu L."/>
            <person name="Ma J."/>
        </authorList>
    </citation>
    <scope>NUCLEOTIDE SEQUENCE [LARGE SCALE GENOMIC DNA]</scope>
    <source>
        <strain evidence="2">JCM 4316</strain>
    </source>
</reference>
<comment type="caution">
    <text evidence="1">The sequence shown here is derived from an EMBL/GenBank/DDBJ whole genome shotgun (WGS) entry which is preliminary data.</text>
</comment>
<gene>
    <name evidence="1" type="ORF">GCM10010246_81500</name>
</gene>
<dbReference type="InterPro" id="IPR013381">
    <property type="entry name" value="CRISPR-assoc_prot_Cse1"/>
</dbReference>
<proteinExistence type="predicted"/>
<dbReference type="Proteomes" id="UP001500253">
    <property type="component" value="Unassembled WGS sequence"/>
</dbReference>
<keyword evidence="2" id="KW-1185">Reference proteome</keyword>
<evidence type="ECO:0000313" key="2">
    <source>
        <dbReference type="Proteomes" id="UP001500253"/>
    </source>
</evidence>